<keyword evidence="1" id="KW-0472">Membrane</keyword>
<name>A0A448X0Y2_9PLAT</name>
<keyword evidence="1" id="KW-0812">Transmembrane</keyword>
<dbReference type="AlphaFoldDB" id="A0A448X0Y2"/>
<sequence>MGALAQTPVVCLLSLLLHIFSTTSLYRRLAHLRTRYSIDWRNVRSDQTISTKQLGILFIPTTLIHPADPTFITAWLQFHPFDPFQIHLVELSPSEHIAESNESNDSYTLSNNKKTFRDQLFRLVSEFSPPFSLANRTRDGVFSDIAADAYLEEWCSELQDFLARSIH</sequence>
<evidence type="ECO:0000256" key="1">
    <source>
        <dbReference type="SAM" id="Phobius"/>
    </source>
</evidence>
<evidence type="ECO:0000313" key="2">
    <source>
        <dbReference type="EMBL" id="VEL25160.1"/>
    </source>
</evidence>
<keyword evidence="1" id="KW-1133">Transmembrane helix</keyword>
<dbReference type="EMBL" id="CAAALY010072031">
    <property type="protein sequence ID" value="VEL25160.1"/>
    <property type="molecule type" value="Genomic_DNA"/>
</dbReference>
<proteinExistence type="predicted"/>
<evidence type="ECO:0000313" key="3">
    <source>
        <dbReference type="Proteomes" id="UP000784294"/>
    </source>
</evidence>
<protein>
    <submittedName>
        <fullName evidence="2">Uncharacterized protein</fullName>
    </submittedName>
</protein>
<accession>A0A448X0Y2</accession>
<gene>
    <name evidence="2" type="ORF">PXEA_LOCUS18600</name>
</gene>
<reference evidence="2" key="1">
    <citation type="submission" date="2018-11" db="EMBL/GenBank/DDBJ databases">
        <authorList>
            <consortium name="Pathogen Informatics"/>
        </authorList>
    </citation>
    <scope>NUCLEOTIDE SEQUENCE</scope>
</reference>
<organism evidence="2 3">
    <name type="scientific">Protopolystoma xenopodis</name>
    <dbReference type="NCBI Taxonomy" id="117903"/>
    <lineage>
        <taxon>Eukaryota</taxon>
        <taxon>Metazoa</taxon>
        <taxon>Spiralia</taxon>
        <taxon>Lophotrochozoa</taxon>
        <taxon>Platyhelminthes</taxon>
        <taxon>Monogenea</taxon>
        <taxon>Polyopisthocotylea</taxon>
        <taxon>Polystomatidea</taxon>
        <taxon>Polystomatidae</taxon>
        <taxon>Protopolystoma</taxon>
    </lineage>
</organism>
<keyword evidence="3" id="KW-1185">Reference proteome</keyword>
<comment type="caution">
    <text evidence="2">The sequence shown here is derived from an EMBL/GenBank/DDBJ whole genome shotgun (WGS) entry which is preliminary data.</text>
</comment>
<feature type="transmembrane region" description="Helical" evidence="1">
    <location>
        <begin position="6"/>
        <end position="26"/>
    </location>
</feature>
<dbReference type="Proteomes" id="UP000784294">
    <property type="component" value="Unassembled WGS sequence"/>
</dbReference>